<dbReference type="EMBL" id="CP051481">
    <property type="protein sequence ID" value="QJG67250.1"/>
    <property type="molecule type" value="Genomic_DNA"/>
</dbReference>
<dbReference type="Gene3D" id="3.30.1240.10">
    <property type="match status" value="1"/>
</dbReference>
<dbReference type="GO" id="GO:0005829">
    <property type="term" value="C:cytosol"/>
    <property type="evidence" value="ECO:0007669"/>
    <property type="project" value="TreeGrafter"/>
</dbReference>
<protein>
    <submittedName>
        <fullName evidence="1">Cof-type HAD-IIB family hydrolase</fullName>
    </submittedName>
</protein>
<dbReference type="NCBIfam" id="TIGR00099">
    <property type="entry name" value="Cof-subfamily"/>
    <property type="match status" value="1"/>
</dbReference>
<accession>A0A858U454</accession>
<proteinExistence type="predicted"/>
<dbReference type="GO" id="GO:0000287">
    <property type="term" value="F:magnesium ion binding"/>
    <property type="evidence" value="ECO:0007669"/>
    <property type="project" value="TreeGrafter"/>
</dbReference>
<dbReference type="KEGG" id="mphe:HGG69_02985"/>
<evidence type="ECO:0000313" key="2">
    <source>
        <dbReference type="Proteomes" id="UP000501060"/>
    </source>
</evidence>
<dbReference type="GO" id="GO:0016791">
    <property type="term" value="F:phosphatase activity"/>
    <property type="evidence" value="ECO:0007669"/>
    <property type="project" value="TreeGrafter"/>
</dbReference>
<dbReference type="InterPro" id="IPR006379">
    <property type="entry name" value="HAD-SF_hydro_IIB"/>
</dbReference>
<dbReference type="InterPro" id="IPR000150">
    <property type="entry name" value="Cof"/>
</dbReference>
<dbReference type="SUPFAM" id="SSF56784">
    <property type="entry name" value="HAD-like"/>
    <property type="match status" value="1"/>
</dbReference>
<dbReference type="Gene3D" id="3.40.50.1000">
    <property type="entry name" value="HAD superfamily/HAD-like"/>
    <property type="match status" value="1"/>
</dbReference>
<dbReference type="InterPro" id="IPR036412">
    <property type="entry name" value="HAD-like_sf"/>
</dbReference>
<sequence>MQFKPQAIFIDLDGTLVDARKKQISEENKNEVIKVNQTIPCFISTGRGLSEELINTTQELGLDYGVAQNGAIIYDRSGKIIRKFTIKDSTYEQLFKKITKFKIPFIANSSKIIYSNSLSSKLIPLFKKEYKIEKTKNAQNLTDITKILLLFSSAKKARKIQKSFSKEFRDLNVLLASNHAIEINDINASKGKANSFICSLNNIDPLKTVHIGDSMNDSTTAQYMGCLIAMQNSSADLKKIASEQGEYFKKAGLAKILRKIANV</sequence>
<dbReference type="NCBIfam" id="TIGR01484">
    <property type="entry name" value="HAD-SF-IIB"/>
    <property type="match status" value="1"/>
</dbReference>
<name>A0A858U454_9MOLU</name>
<keyword evidence="2" id="KW-1185">Reference proteome</keyword>
<dbReference type="Proteomes" id="UP000501060">
    <property type="component" value="Chromosome"/>
</dbReference>
<reference evidence="1 2" key="1">
    <citation type="submission" date="2020-04" db="EMBL/GenBank/DDBJ databases">
        <title>Novel Mycoplasma species detected in Phocoena phocoena (harbor porpoise) from the USA.</title>
        <authorList>
            <person name="Volokhov D.V."/>
        </authorList>
    </citation>
    <scope>NUCLEOTIDE SEQUENCE [LARGE SCALE GENOMIC DNA]</scope>
    <source>
        <strain evidence="1 2">Phocoena C-264-GEN</strain>
    </source>
</reference>
<dbReference type="RefSeq" id="WP_169605299.1">
    <property type="nucleotide sequence ID" value="NZ_CP051481.1"/>
</dbReference>
<dbReference type="Pfam" id="PF08282">
    <property type="entry name" value="Hydrolase_3"/>
    <property type="match status" value="1"/>
</dbReference>
<keyword evidence="1" id="KW-0378">Hydrolase</keyword>
<organism evidence="1 2">
    <name type="scientific">Mycoplasma phocoenae</name>
    <dbReference type="NCBI Taxonomy" id="754517"/>
    <lineage>
        <taxon>Bacteria</taxon>
        <taxon>Bacillati</taxon>
        <taxon>Mycoplasmatota</taxon>
        <taxon>Mollicutes</taxon>
        <taxon>Mycoplasmataceae</taxon>
        <taxon>Mycoplasma</taxon>
    </lineage>
</organism>
<dbReference type="PANTHER" id="PTHR10000:SF8">
    <property type="entry name" value="HAD SUPERFAMILY HYDROLASE-LIKE, TYPE 3"/>
    <property type="match status" value="1"/>
</dbReference>
<gene>
    <name evidence="1" type="ORF">HGG69_02985</name>
</gene>
<dbReference type="InterPro" id="IPR023214">
    <property type="entry name" value="HAD_sf"/>
</dbReference>
<dbReference type="AlphaFoldDB" id="A0A858U454"/>
<dbReference type="PANTHER" id="PTHR10000">
    <property type="entry name" value="PHOSPHOSERINE PHOSPHATASE"/>
    <property type="match status" value="1"/>
</dbReference>
<evidence type="ECO:0000313" key="1">
    <source>
        <dbReference type="EMBL" id="QJG67250.1"/>
    </source>
</evidence>